<evidence type="ECO:0000313" key="4">
    <source>
        <dbReference type="EMBL" id="KAI0529517.1"/>
    </source>
</evidence>
<feature type="compositionally biased region" description="Basic and acidic residues" evidence="1">
    <location>
        <begin position="462"/>
        <end position="476"/>
    </location>
</feature>
<feature type="compositionally biased region" description="Polar residues" evidence="1">
    <location>
        <begin position="402"/>
        <end position="416"/>
    </location>
</feature>
<dbReference type="InterPro" id="IPR007718">
    <property type="entry name" value="Srp40_C"/>
</dbReference>
<dbReference type="InterPro" id="IPR006594">
    <property type="entry name" value="LisH"/>
</dbReference>
<dbReference type="EMBL" id="JAGYWB010000002">
    <property type="protein sequence ID" value="KAI0529517.1"/>
    <property type="molecule type" value="Genomic_DNA"/>
</dbReference>
<accession>A0A8T3C984</accession>
<dbReference type="InterPro" id="IPR056795">
    <property type="entry name" value="PAC1-like_LisH-like_dom"/>
</dbReference>
<evidence type="ECO:0000259" key="3">
    <source>
        <dbReference type="Pfam" id="PF24951"/>
    </source>
</evidence>
<evidence type="ECO:0000256" key="1">
    <source>
        <dbReference type="SAM" id="MobiDB-lite"/>
    </source>
</evidence>
<feature type="domain" description="Srp40 C-terminal" evidence="2">
    <location>
        <begin position="517"/>
        <end position="589"/>
    </location>
</feature>
<feature type="region of interest" description="Disordered" evidence="1">
    <location>
        <begin position="314"/>
        <end position="365"/>
    </location>
</feature>
<evidence type="ECO:0008006" key="6">
    <source>
        <dbReference type="Google" id="ProtNLM"/>
    </source>
</evidence>
<feature type="region of interest" description="Disordered" evidence="1">
    <location>
        <begin position="382"/>
        <end position="428"/>
    </location>
</feature>
<dbReference type="Pfam" id="PF05022">
    <property type="entry name" value="SRP40_C"/>
    <property type="match status" value="1"/>
</dbReference>
<protein>
    <recommendedName>
        <fullName evidence="6">LisH domain-containing protein</fullName>
    </recommendedName>
</protein>
<evidence type="ECO:0000313" key="5">
    <source>
        <dbReference type="Proteomes" id="UP000829196"/>
    </source>
</evidence>
<feature type="domain" description="PAC1-like LisH-like dimerisation" evidence="3">
    <location>
        <begin position="99"/>
        <end position="132"/>
    </location>
</feature>
<comment type="caution">
    <text evidence="4">The sequence shown here is derived from an EMBL/GenBank/DDBJ whole genome shotgun (WGS) entry which is preliminary data.</text>
</comment>
<feature type="region of interest" description="Disordered" evidence="1">
    <location>
        <begin position="460"/>
        <end position="510"/>
    </location>
</feature>
<dbReference type="PANTHER" id="PTHR23216">
    <property type="entry name" value="NUCLEOLAR AND COILED-BODY PHOSPHOPROTEIN 1"/>
    <property type="match status" value="1"/>
</dbReference>
<dbReference type="PANTHER" id="PTHR23216:SF1">
    <property type="entry name" value="NUCLEOLAR AND COILED-BODY PHOSPHOPROTEIN 1"/>
    <property type="match status" value="1"/>
</dbReference>
<feature type="compositionally biased region" description="Basic and acidic residues" evidence="1">
    <location>
        <begin position="491"/>
        <end position="510"/>
    </location>
</feature>
<reference evidence="4" key="1">
    <citation type="journal article" date="2022" name="Front. Genet.">
        <title>Chromosome-Scale Assembly of the Dendrobium nobile Genome Provides Insights Into the Molecular Mechanism of the Biosynthesis of the Medicinal Active Ingredient of Dendrobium.</title>
        <authorList>
            <person name="Xu Q."/>
            <person name="Niu S.-C."/>
            <person name="Li K.-L."/>
            <person name="Zheng P.-J."/>
            <person name="Zhang X.-J."/>
            <person name="Jia Y."/>
            <person name="Liu Y."/>
            <person name="Niu Y.-X."/>
            <person name="Yu L.-H."/>
            <person name="Chen D.-F."/>
            <person name="Zhang G.-Q."/>
        </authorList>
    </citation>
    <scope>NUCLEOTIDE SEQUENCE</scope>
    <source>
        <tissue evidence="4">Leaf</tissue>
    </source>
</reference>
<keyword evidence="5" id="KW-1185">Reference proteome</keyword>
<feature type="compositionally biased region" description="Basic and acidic residues" evidence="1">
    <location>
        <begin position="348"/>
        <end position="365"/>
    </location>
</feature>
<organism evidence="4 5">
    <name type="scientific">Dendrobium nobile</name>
    <name type="common">Orchid</name>
    <dbReference type="NCBI Taxonomy" id="94219"/>
    <lineage>
        <taxon>Eukaryota</taxon>
        <taxon>Viridiplantae</taxon>
        <taxon>Streptophyta</taxon>
        <taxon>Embryophyta</taxon>
        <taxon>Tracheophyta</taxon>
        <taxon>Spermatophyta</taxon>
        <taxon>Magnoliopsida</taxon>
        <taxon>Liliopsida</taxon>
        <taxon>Asparagales</taxon>
        <taxon>Orchidaceae</taxon>
        <taxon>Epidendroideae</taxon>
        <taxon>Malaxideae</taxon>
        <taxon>Dendrobiinae</taxon>
        <taxon>Dendrobium</taxon>
    </lineage>
</organism>
<dbReference type="InterPro" id="IPR039191">
    <property type="entry name" value="Nopp140-like"/>
</dbReference>
<dbReference type="GO" id="GO:0005730">
    <property type="term" value="C:nucleolus"/>
    <property type="evidence" value="ECO:0007669"/>
    <property type="project" value="InterPro"/>
</dbReference>
<dbReference type="AlphaFoldDB" id="A0A8T3C984"/>
<feature type="compositionally biased region" description="Basic residues" evidence="1">
    <location>
        <begin position="324"/>
        <end position="333"/>
    </location>
</feature>
<name>A0A8T3C984_DENNO</name>
<dbReference type="Proteomes" id="UP000829196">
    <property type="component" value="Unassembled WGS sequence"/>
</dbReference>
<evidence type="ECO:0000259" key="2">
    <source>
        <dbReference type="Pfam" id="PF05022"/>
    </source>
</evidence>
<dbReference type="Pfam" id="PF24951">
    <property type="entry name" value="LisH_PAC1"/>
    <property type="match status" value="1"/>
</dbReference>
<sequence length="595" mass="66856">MSEVSSHLILTSFVPRQVMLETATAAAVTAATATSNDDKYKEKKRRHETVAVMEVEGEGKKSKKKKSSKISNAVEDGSGSVEVIAFDKPSGDDISRKGKEREELLRSIAAFLEGCGFAKTLSVFRKEAQIEVNSRGVSCINLEELFDKYIEASKRYPVASIEGSKEKDAETKDKRRKIKQVSDSFAKENTERNHYDATLGSEENTDCGKLLNVKKEKKHKAILGKNMGEVVCLEEIVMEKIEELKDLTNNPNVATGNFEKDQGVKKKKEAKQFLEQFELGDNKKVIVKKPNDEGAYASSKLQESVNVNNLVNDLSENVDESRKDKKKNKKKKLEKSTSDSLHTINSEKLVEKTSDVLGKHDNDGLQKFDLRKDSIAISKEDTTDVETTTNKTTNKKRKRPSSNETAIQVENITAASKSKHTKPEVAIEEKETWDNKVFTCSESSPCNWESKEPSEALCSVVLDKHEENPTSQDPKKQLSGHELTNGSIGKHQNERSTRPKSMKNDKHSSELKVVNAFQRVKVEEVQYADERMQDNSYWALDDSGSGYGAKAQEVLGQVRGRDFRHEKTKKKRGTYRGGQIDLQSHSIKFNYSEEE</sequence>
<dbReference type="SMART" id="SM00667">
    <property type="entry name" value="LisH"/>
    <property type="match status" value="1"/>
</dbReference>
<dbReference type="PROSITE" id="PS50896">
    <property type="entry name" value="LISH"/>
    <property type="match status" value="1"/>
</dbReference>
<gene>
    <name evidence="4" type="ORF">KFK09_002069</name>
</gene>
<proteinExistence type="predicted"/>
<dbReference type="SMR" id="A0A8T3C984"/>
<feature type="region of interest" description="Disordered" evidence="1">
    <location>
        <begin position="54"/>
        <end position="74"/>
    </location>
</feature>
<dbReference type="OrthoDB" id="5599646at2759"/>